<dbReference type="VEuPathDB" id="TriTrypDB:BSAL_27895"/>
<organism evidence="2 3">
    <name type="scientific">Bodo saltans</name>
    <name type="common">Flagellated protozoan</name>
    <dbReference type="NCBI Taxonomy" id="75058"/>
    <lineage>
        <taxon>Eukaryota</taxon>
        <taxon>Discoba</taxon>
        <taxon>Euglenozoa</taxon>
        <taxon>Kinetoplastea</taxon>
        <taxon>Metakinetoplastina</taxon>
        <taxon>Eubodonida</taxon>
        <taxon>Bodonidae</taxon>
        <taxon>Bodo</taxon>
    </lineage>
</organism>
<feature type="transmembrane region" description="Helical" evidence="1">
    <location>
        <begin position="109"/>
        <end position="131"/>
    </location>
</feature>
<dbReference type="AlphaFoldDB" id="A0A0S4JGE0"/>
<dbReference type="EMBL" id="CYKH01001851">
    <property type="protein sequence ID" value="CUG90599.1"/>
    <property type="molecule type" value="Genomic_DNA"/>
</dbReference>
<protein>
    <submittedName>
        <fullName evidence="2">Transmembrane protein, putative</fullName>
    </submittedName>
</protein>
<dbReference type="PANTHER" id="PTHR20948">
    <property type="entry name" value="TRANSMEMBRANE PROTEIN 164"/>
    <property type="match status" value="1"/>
</dbReference>
<evidence type="ECO:0000256" key="1">
    <source>
        <dbReference type="SAM" id="Phobius"/>
    </source>
</evidence>
<evidence type="ECO:0000313" key="3">
    <source>
        <dbReference type="Proteomes" id="UP000051952"/>
    </source>
</evidence>
<gene>
    <name evidence="2" type="ORF">BSAL_27895</name>
</gene>
<accession>A0A0S4JGE0</accession>
<proteinExistence type="predicted"/>
<reference evidence="3" key="1">
    <citation type="submission" date="2015-09" db="EMBL/GenBank/DDBJ databases">
        <authorList>
            <consortium name="Pathogen Informatics"/>
        </authorList>
    </citation>
    <scope>NUCLEOTIDE SEQUENCE [LARGE SCALE GENOMIC DNA]</scope>
    <source>
        <strain evidence="3">Lake Konstanz</strain>
    </source>
</reference>
<feature type="transmembrane region" description="Helical" evidence="1">
    <location>
        <begin position="45"/>
        <end position="66"/>
    </location>
</feature>
<keyword evidence="1 2" id="KW-0812">Transmembrane</keyword>
<keyword evidence="3" id="KW-1185">Reference proteome</keyword>
<name>A0A0S4JGE0_BODSA</name>
<dbReference type="Proteomes" id="UP000051952">
    <property type="component" value="Unassembled WGS sequence"/>
</dbReference>
<sequence>MVAWWDVVVPDAATDALVSFCDATGLAWGPNQRDLFFYRPPALHVAEFVIFHAFVCVVFMMVPGYFRSVVPSASVQSMPKSWLNRAFGWIFLGCWLFQVVLKAMRPRPLVQLCWMFMPCHLITLAWVYVFLYSGPRQRNYRFCVYLVSMVSAFHWGPTSAAMFPDWSDHQFKIEGSIFILHHGMLVLMPIYFAARYGLLPFTRNFLLHATWVATLINVGPYTLISYVSGLNVNYHLYPPPKLMSLAVFATPYYRFYVVGLLVLMTIGFYCGIVVLGRLCKIILGPLLRRL</sequence>
<feature type="transmembrane region" description="Helical" evidence="1">
    <location>
        <begin position="175"/>
        <end position="194"/>
    </location>
</feature>
<dbReference type="Pfam" id="PF14808">
    <property type="entry name" value="TMEM164"/>
    <property type="match status" value="1"/>
</dbReference>
<dbReference type="InterPro" id="IPR026508">
    <property type="entry name" value="TMEM164"/>
</dbReference>
<feature type="transmembrane region" description="Helical" evidence="1">
    <location>
        <begin position="206"/>
        <end position="232"/>
    </location>
</feature>
<feature type="transmembrane region" description="Helical" evidence="1">
    <location>
        <begin position="86"/>
        <end position="103"/>
    </location>
</feature>
<dbReference type="PANTHER" id="PTHR20948:SF2">
    <property type="entry name" value="TRANSMEMBRANE PROTEIN 164"/>
    <property type="match status" value="1"/>
</dbReference>
<keyword evidence="1" id="KW-0472">Membrane</keyword>
<dbReference type="OrthoDB" id="17328at2759"/>
<dbReference type="OMA" id="FFIQHYA"/>
<feature type="transmembrane region" description="Helical" evidence="1">
    <location>
        <begin position="252"/>
        <end position="279"/>
    </location>
</feature>
<keyword evidence="1" id="KW-1133">Transmembrane helix</keyword>
<feature type="transmembrane region" description="Helical" evidence="1">
    <location>
        <begin position="143"/>
        <end position="163"/>
    </location>
</feature>
<evidence type="ECO:0000313" key="2">
    <source>
        <dbReference type="EMBL" id="CUG90599.1"/>
    </source>
</evidence>